<feature type="domain" description="Flp pilus assembly protein RcpC/CpaB" evidence="2">
    <location>
        <begin position="116"/>
        <end position="217"/>
    </location>
</feature>
<name>A0A975UCQ2_9VIBR</name>
<dbReference type="EMBL" id="CP076643">
    <property type="protein sequence ID" value="QXO18341.1"/>
    <property type="molecule type" value="Genomic_DNA"/>
</dbReference>
<dbReference type="AlphaFoldDB" id="A0A975UCQ2"/>
<dbReference type="RefSeq" id="WP_136482965.1">
    <property type="nucleotide sequence ID" value="NZ_CP076643.1"/>
</dbReference>
<dbReference type="Proteomes" id="UP000694232">
    <property type="component" value="Chromosome 1"/>
</dbReference>
<sequence>MNLTHNKVKALKLASVVLFAIALIVVLIGVLTAPKTKPQPSQSPAPLYSAWVFDQPLDQGTMIASEMLKQVNTPQHSQRYIQNKQFVVGRRLNQSVDVGDYVTDDLLAPDRPVIDDLPPHHRAIAIKAGEVLTVGGYIQPGDYVDVMLLLKPNRESGTSTTSRKIASSLKVLAVGDLQLGTDSDNRENHAKSVVLSVREDLAPTILLADSSGELRLAAVGSQELAFEQPSNDLDPASLLQTVSLTRQPSATTTNTLVAELKQFEPPKKETKKTSKPDPARQRVATRTRYVEVIQGNERSVVKVPQQ</sequence>
<keyword evidence="4" id="KW-1185">Reference proteome</keyword>
<evidence type="ECO:0000313" key="3">
    <source>
        <dbReference type="EMBL" id="QXO18341.1"/>
    </source>
</evidence>
<evidence type="ECO:0000256" key="1">
    <source>
        <dbReference type="SAM" id="MobiDB-lite"/>
    </source>
</evidence>
<gene>
    <name evidence="3" type="primary">cpaB</name>
    <name evidence="3" type="ORF">KNV97_08690</name>
</gene>
<evidence type="ECO:0000259" key="2">
    <source>
        <dbReference type="Pfam" id="PF16976"/>
    </source>
</evidence>
<reference evidence="3" key="1">
    <citation type="submission" date="2021-06" db="EMBL/GenBank/DDBJ databases">
        <title>Vibrio nov. sp., novel gut bacterium isolated from Yellow Sea oyster.</title>
        <authorList>
            <person name="Muhammad N."/>
            <person name="Nguyen T.H."/>
            <person name="Lee Y.-J."/>
            <person name="Ko J."/>
            <person name="Kim S.-G."/>
        </authorList>
    </citation>
    <scope>NUCLEOTIDE SEQUENCE</scope>
    <source>
        <strain evidence="3">OG9-811</strain>
    </source>
</reference>
<feature type="compositionally biased region" description="Basic and acidic residues" evidence="1">
    <location>
        <begin position="261"/>
        <end position="280"/>
    </location>
</feature>
<dbReference type="Pfam" id="PF16976">
    <property type="entry name" value="RcpC"/>
    <property type="match status" value="1"/>
</dbReference>
<protein>
    <submittedName>
        <fullName evidence="3">Flp pilus assembly protein CpaB</fullName>
    </submittedName>
</protein>
<feature type="region of interest" description="Disordered" evidence="1">
    <location>
        <begin position="261"/>
        <end position="286"/>
    </location>
</feature>
<evidence type="ECO:0000313" key="4">
    <source>
        <dbReference type="Proteomes" id="UP000694232"/>
    </source>
</evidence>
<organism evidence="3 4">
    <name type="scientific">Vibrio ostreae</name>
    <dbReference type="NCBI Taxonomy" id="2841925"/>
    <lineage>
        <taxon>Bacteria</taxon>
        <taxon>Pseudomonadati</taxon>
        <taxon>Pseudomonadota</taxon>
        <taxon>Gammaproteobacteria</taxon>
        <taxon>Vibrionales</taxon>
        <taxon>Vibrionaceae</taxon>
        <taxon>Vibrio</taxon>
    </lineage>
</organism>
<dbReference type="NCBIfam" id="TIGR03177">
    <property type="entry name" value="pilus_cpaB"/>
    <property type="match status" value="1"/>
</dbReference>
<dbReference type="KEGG" id="vos:KNV97_08690"/>
<dbReference type="InterPro" id="IPR017592">
    <property type="entry name" value="Pilus_assmbl_Flp-typ_CpaB"/>
</dbReference>
<accession>A0A975UCQ2</accession>
<dbReference type="InterPro" id="IPR031571">
    <property type="entry name" value="RcpC_dom"/>
</dbReference>
<proteinExistence type="predicted"/>